<protein>
    <submittedName>
        <fullName evidence="3">Glycoside hydrolase family 25 protein</fullName>
    </submittedName>
</protein>
<dbReference type="GO" id="GO:0016998">
    <property type="term" value="P:cell wall macromolecule catabolic process"/>
    <property type="evidence" value="ECO:0007669"/>
    <property type="project" value="InterPro"/>
</dbReference>
<dbReference type="InterPro" id="IPR002053">
    <property type="entry name" value="Glyco_hydro_25"/>
</dbReference>
<accession>A0AAU8K637</accession>
<dbReference type="PANTHER" id="PTHR34135:SF2">
    <property type="entry name" value="LYSOZYME"/>
    <property type="match status" value="1"/>
</dbReference>
<dbReference type="InterPro" id="IPR017853">
    <property type="entry name" value="GH"/>
</dbReference>
<dbReference type="GO" id="GO:0009253">
    <property type="term" value="P:peptidoglycan catabolic process"/>
    <property type="evidence" value="ECO:0007669"/>
    <property type="project" value="InterPro"/>
</dbReference>
<organism evidence="3">
    <name type="scientific">Kitasatospora camelliae</name>
    <dbReference type="NCBI Taxonomy" id="3156397"/>
    <lineage>
        <taxon>Bacteria</taxon>
        <taxon>Bacillati</taxon>
        <taxon>Actinomycetota</taxon>
        <taxon>Actinomycetes</taxon>
        <taxon>Kitasatosporales</taxon>
        <taxon>Streptomycetaceae</taxon>
        <taxon>Kitasatospora</taxon>
    </lineage>
</organism>
<evidence type="ECO:0000313" key="3">
    <source>
        <dbReference type="EMBL" id="XCM83728.1"/>
    </source>
</evidence>
<comment type="similarity">
    <text evidence="1">Belongs to the glycosyl hydrolase 25 family.</text>
</comment>
<feature type="compositionally biased region" description="Low complexity" evidence="2">
    <location>
        <begin position="16"/>
        <end position="30"/>
    </location>
</feature>
<dbReference type="GO" id="GO:0016052">
    <property type="term" value="P:carbohydrate catabolic process"/>
    <property type="evidence" value="ECO:0007669"/>
    <property type="project" value="TreeGrafter"/>
</dbReference>
<dbReference type="RefSeq" id="WP_354644665.1">
    <property type="nucleotide sequence ID" value="NZ_CP159872.1"/>
</dbReference>
<dbReference type="Pfam" id="PF01183">
    <property type="entry name" value="Glyco_hydro_25"/>
    <property type="match status" value="1"/>
</dbReference>
<reference evidence="3" key="1">
    <citation type="submission" date="2024-06" db="EMBL/GenBank/DDBJ databases">
        <title>The genome sequences of Kitasatospora sp. strain HUAS MG31.</title>
        <authorList>
            <person name="Mo P."/>
        </authorList>
    </citation>
    <scope>NUCLEOTIDE SEQUENCE</scope>
    <source>
        <strain evidence="3">HUAS MG31</strain>
    </source>
</reference>
<dbReference type="PROSITE" id="PS51904">
    <property type="entry name" value="GLYCOSYL_HYDROL_F25_2"/>
    <property type="match status" value="1"/>
</dbReference>
<sequence length="295" mass="30987">MKLRLRTIAGTVLRPSAAARTASGTSGGPTDRTAGRTPSGGAFRRALGVTAVAASVVSALGAAALGPAAPAGAAGAGPEAYAVRGIDSYHGDHGPKEDQAFDWKAIAGSGQSFVMLKATQGTGFTDGWFARDLAGARSVGLIHTGYHYFTADQDGTAQADHFLDVLHREHFSGTAPGELPPVLDLEQCEKAGHRLQLGQVKAFLQRVRQVTGTDPIVYTRRNIVDECLGGTRELSGHPVWLARYGTTPPQPLPGGTGWDFWQYTDRASVPGTPGRVDASVFHADRAALRRLAHQG</sequence>
<dbReference type="PANTHER" id="PTHR34135">
    <property type="entry name" value="LYSOZYME"/>
    <property type="match status" value="1"/>
</dbReference>
<name>A0AAU8K637_9ACTN</name>
<dbReference type="Gene3D" id="3.20.20.80">
    <property type="entry name" value="Glycosidases"/>
    <property type="match status" value="1"/>
</dbReference>
<dbReference type="GO" id="GO:0003796">
    <property type="term" value="F:lysozyme activity"/>
    <property type="evidence" value="ECO:0007669"/>
    <property type="project" value="InterPro"/>
</dbReference>
<feature type="region of interest" description="Disordered" evidence="2">
    <location>
        <begin position="16"/>
        <end position="40"/>
    </location>
</feature>
<keyword evidence="3" id="KW-0378">Hydrolase</keyword>
<gene>
    <name evidence="3" type="ORF">ABWK59_34785</name>
</gene>
<dbReference type="CDD" id="cd00599">
    <property type="entry name" value="GH25_muramidase"/>
    <property type="match status" value="1"/>
</dbReference>
<proteinExistence type="inferred from homology"/>
<evidence type="ECO:0000256" key="2">
    <source>
        <dbReference type="SAM" id="MobiDB-lite"/>
    </source>
</evidence>
<dbReference type="AlphaFoldDB" id="A0AAU8K637"/>
<dbReference type="SUPFAM" id="SSF51445">
    <property type="entry name" value="(Trans)glycosidases"/>
    <property type="match status" value="1"/>
</dbReference>
<dbReference type="EMBL" id="CP159872">
    <property type="protein sequence ID" value="XCM83728.1"/>
    <property type="molecule type" value="Genomic_DNA"/>
</dbReference>
<dbReference type="KEGG" id="kcm:ABWK59_34785"/>
<evidence type="ECO:0000256" key="1">
    <source>
        <dbReference type="ARBA" id="ARBA00010646"/>
    </source>
</evidence>